<name>A0AAV2LTQ3_KNICA</name>
<protein>
    <submittedName>
        <fullName evidence="2">Uncharacterized protein</fullName>
    </submittedName>
</protein>
<keyword evidence="3" id="KW-1185">Reference proteome</keyword>
<dbReference type="AlphaFoldDB" id="A0AAV2LTQ3"/>
<organism evidence="2 3">
    <name type="scientific">Knipowitschia caucasica</name>
    <name type="common">Caucasian dwarf goby</name>
    <name type="synonym">Pomatoschistus caucasicus</name>
    <dbReference type="NCBI Taxonomy" id="637954"/>
    <lineage>
        <taxon>Eukaryota</taxon>
        <taxon>Metazoa</taxon>
        <taxon>Chordata</taxon>
        <taxon>Craniata</taxon>
        <taxon>Vertebrata</taxon>
        <taxon>Euteleostomi</taxon>
        <taxon>Actinopterygii</taxon>
        <taxon>Neopterygii</taxon>
        <taxon>Teleostei</taxon>
        <taxon>Neoteleostei</taxon>
        <taxon>Acanthomorphata</taxon>
        <taxon>Gobiaria</taxon>
        <taxon>Gobiiformes</taxon>
        <taxon>Gobioidei</taxon>
        <taxon>Gobiidae</taxon>
        <taxon>Gobiinae</taxon>
        <taxon>Knipowitschia</taxon>
    </lineage>
</organism>
<proteinExistence type="predicted"/>
<evidence type="ECO:0000256" key="1">
    <source>
        <dbReference type="SAM" id="MobiDB-lite"/>
    </source>
</evidence>
<evidence type="ECO:0000313" key="2">
    <source>
        <dbReference type="EMBL" id="CAL1604008.1"/>
    </source>
</evidence>
<dbReference type="EMBL" id="OZ035826">
    <property type="protein sequence ID" value="CAL1604008.1"/>
    <property type="molecule type" value="Genomic_DNA"/>
</dbReference>
<sequence length="82" mass="8873">MMLSCVPPAQFFTYLLPSAHWELDVLAVLLLGSAQFPPPPADAGGEVKLAGEVRTQTRTGTSHEERLSVDSQTQTDVGFMKV</sequence>
<feature type="region of interest" description="Disordered" evidence="1">
    <location>
        <begin position="55"/>
        <end position="82"/>
    </location>
</feature>
<accession>A0AAV2LTQ3</accession>
<evidence type="ECO:0000313" key="3">
    <source>
        <dbReference type="Proteomes" id="UP001497482"/>
    </source>
</evidence>
<gene>
    <name evidence="2" type="ORF">KC01_LOCUS31594</name>
</gene>
<reference evidence="2 3" key="1">
    <citation type="submission" date="2024-04" db="EMBL/GenBank/DDBJ databases">
        <authorList>
            <person name="Waldvogel A.-M."/>
            <person name="Schoenle A."/>
        </authorList>
    </citation>
    <scope>NUCLEOTIDE SEQUENCE [LARGE SCALE GENOMIC DNA]</scope>
</reference>
<dbReference type="Proteomes" id="UP001497482">
    <property type="component" value="Chromosome 4"/>
</dbReference>